<evidence type="ECO:0000313" key="2">
    <source>
        <dbReference type="EMBL" id="MCX4233514.1"/>
    </source>
</evidence>
<sequence length="138" mass="15152">MRYTVTAVLLATVLALAGCGTDNSGEKASAKPSPRPSAEPADVFMEAATDAHLDSWADGMIRVPAREELTAYPPQWCKQLDAAHTVSWILDQPDLYPIGENWGTEKSDAYQLVLLGTQAYCPKHTKQVRQDLRDSGEY</sequence>
<gene>
    <name evidence="2" type="ORF">K3769_12115</name>
</gene>
<dbReference type="PROSITE" id="PS51257">
    <property type="entry name" value="PROKAR_LIPOPROTEIN"/>
    <property type="match status" value="1"/>
</dbReference>
<accession>A0ABT3V0I1</accession>
<proteinExistence type="predicted"/>
<organism evidence="2 3">
    <name type="scientific">Streptomyces ortus</name>
    <dbReference type="NCBI Taxonomy" id="2867268"/>
    <lineage>
        <taxon>Bacteria</taxon>
        <taxon>Bacillati</taxon>
        <taxon>Actinomycetota</taxon>
        <taxon>Actinomycetes</taxon>
        <taxon>Kitasatosporales</taxon>
        <taxon>Streptomycetaceae</taxon>
        <taxon>Streptomyces</taxon>
    </lineage>
</organism>
<keyword evidence="1" id="KW-0732">Signal</keyword>
<feature type="signal peptide" evidence="1">
    <location>
        <begin position="1"/>
        <end position="17"/>
    </location>
</feature>
<keyword evidence="3" id="KW-1185">Reference proteome</keyword>
<evidence type="ECO:0000313" key="3">
    <source>
        <dbReference type="Proteomes" id="UP001165590"/>
    </source>
</evidence>
<comment type="caution">
    <text evidence="2">The sequence shown here is derived from an EMBL/GenBank/DDBJ whole genome shotgun (WGS) entry which is preliminary data.</text>
</comment>
<name>A0ABT3V0I1_9ACTN</name>
<evidence type="ECO:0000256" key="1">
    <source>
        <dbReference type="SAM" id="SignalP"/>
    </source>
</evidence>
<dbReference type="RefSeq" id="WP_267026448.1">
    <property type="nucleotide sequence ID" value="NZ_JAIFZO010000002.1"/>
</dbReference>
<feature type="chain" id="PRO_5045250473" description="DUF732 domain-containing protein" evidence="1">
    <location>
        <begin position="18"/>
        <end position="138"/>
    </location>
</feature>
<dbReference type="Proteomes" id="UP001165590">
    <property type="component" value="Unassembled WGS sequence"/>
</dbReference>
<protein>
    <recommendedName>
        <fullName evidence="4">DUF732 domain-containing protein</fullName>
    </recommendedName>
</protein>
<dbReference type="EMBL" id="JAIFZO010000002">
    <property type="protein sequence ID" value="MCX4233514.1"/>
    <property type="molecule type" value="Genomic_DNA"/>
</dbReference>
<reference evidence="2" key="1">
    <citation type="journal article" date="2022" name="bioRxiv">
        <title>Discovery and biosynthetic assessment of Streptomyces ortus sp nov. isolated from a deep-sea sponge.</title>
        <authorList>
            <person name="Williams S.E."/>
        </authorList>
    </citation>
    <scope>NUCLEOTIDE SEQUENCE</scope>
    <source>
        <strain evidence="2">A15ISP2-DRY2</strain>
    </source>
</reference>
<evidence type="ECO:0008006" key="4">
    <source>
        <dbReference type="Google" id="ProtNLM"/>
    </source>
</evidence>